<name>A0A6L2LAJ7_TANCI</name>
<accession>A0A6L2LAJ7</accession>
<comment type="caution">
    <text evidence="1">The sequence shown here is derived from an EMBL/GenBank/DDBJ whole genome shotgun (WGS) entry which is preliminary data.</text>
</comment>
<protein>
    <submittedName>
        <fullName evidence="1">Uncharacterized protein</fullName>
    </submittedName>
</protein>
<proteinExistence type="predicted"/>
<dbReference type="EMBL" id="BKCJ010003870">
    <property type="protein sequence ID" value="GEU57662.1"/>
    <property type="molecule type" value="Genomic_DNA"/>
</dbReference>
<dbReference type="AlphaFoldDB" id="A0A6L2LAJ7"/>
<sequence length="157" mass="17125">MTTPLPRLRRTFHPLPLHHRDHQHHATTTNATVTTTSATAAAFPAAAAAVASCGWQNGHHRRGGAYKSSDLLPIFPCMVGLSAAKLPLWWRSDDGIATTAAPCGVGLWRRNPYGCLAELSRLTPPLWRRPSRLWPQQPPQPHHGGVGLVVVIPHLLN</sequence>
<evidence type="ECO:0000313" key="1">
    <source>
        <dbReference type="EMBL" id="GEU57662.1"/>
    </source>
</evidence>
<reference evidence="1" key="1">
    <citation type="journal article" date="2019" name="Sci. Rep.">
        <title>Draft genome of Tanacetum cinerariifolium, the natural source of mosquito coil.</title>
        <authorList>
            <person name="Yamashiro T."/>
            <person name="Shiraishi A."/>
            <person name="Satake H."/>
            <person name="Nakayama K."/>
        </authorList>
    </citation>
    <scope>NUCLEOTIDE SEQUENCE</scope>
</reference>
<gene>
    <name evidence="1" type="ORF">Tci_029640</name>
</gene>
<organism evidence="1">
    <name type="scientific">Tanacetum cinerariifolium</name>
    <name type="common">Dalmatian daisy</name>
    <name type="synonym">Chrysanthemum cinerariifolium</name>
    <dbReference type="NCBI Taxonomy" id="118510"/>
    <lineage>
        <taxon>Eukaryota</taxon>
        <taxon>Viridiplantae</taxon>
        <taxon>Streptophyta</taxon>
        <taxon>Embryophyta</taxon>
        <taxon>Tracheophyta</taxon>
        <taxon>Spermatophyta</taxon>
        <taxon>Magnoliopsida</taxon>
        <taxon>eudicotyledons</taxon>
        <taxon>Gunneridae</taxon>
        <taxon>Pentapetalae</taxon>
        <taxon>asterids</taxon>
        <taxon>campanulids</taxon>
        <taxon>Asterales</taxon>
        <taxon>Asteraceae</taxon>
        <taxon>Asteroideae</taxon>
        <taxon>Anthemideae</taxon>
        <taxon>Anthemidinae</taxon>
        <taxon>Tanacetum</taxon>
    </lineage>
</organism>